<sequence>GRQVLENVREDGGYAVVIASRPYHNDPLVNHGLPKLFSERGIPVLTPDAVPGVCNVDLSNSRIDIVNNYHARMLSCAVIVASTPEL</sequence>
<dbReference type="PANTHER" id="PTHR32329:SF2">
    <property type="entry name" value="BIFUNCTIONAL PROTEIN [INCLUDES 2-HYDROXYACYL-COA DEHYDRATASE (N-TER) AND ITS ACTIVATOR DOMAIN (C_TERM)"/>
    <property type="match status" value="1"/>
</dbReference>
<dbReference type="InterPro" id="IPR051805">
    <property type="entry name" value="Dehydratase_Activator_Redct"/>
</dbReference>
<evidence type="ECO:0000313" key="2">
    <source>
        <dbReference type="EMBL" id="MBD4338851.1"/>
    </source>
</evidence>
<evidence type="ECO:0000313" key="3">
    <source>
        <dbReference type="Proteomes" id="UP000653002"/>
    </source>
</evidence>
<proteinExistence type="predicted"/>
<organism evidence="2 3">
    <name type="scientific">Xanthomonas citri pv. citri</name>
    <dbReference type="NCBI Taxonomy" id="611301"/>
    <lineage>
        <taxon>Bacteria</taxon>
        <taxon>Pseudomonadati</taxon>
        <taxon>Pseudomonadota</taxon>
        <taxon>Gammaproteobacteria</taxon>
        <taxon>Lysobacterales</taxon>
        <taxon>Lysobacteraceae</taxon>
        <taxon>Xanthomonas</taxon>
    </lineage>
</organism>
<dbReference type="EMBL" id="JAABFR010001752">
    <property type="protein sequence ID" value="MBD4338851.1"/>
    <property type="molecule type" value="Genomic_DNA"/>
</dbReference>
<feature type="domain" description="DUF2229" evidence="1">
    <location>
        <begin position="1"/>
        <end position="50"/>
    </location>
</feature>
<gene>
    <name evidence="2" type="ORF">GUH15_22910</name>
</gene>
<feature type="non-terminal residue" evidence="2">
    <location>
        <position position="86"/>
    </location>
</feature>
<reference evidence="2" key="1">
    <citation type="submission" date="2020-01" db="EMBL/GenBank/DDBJ databases">
        <authorList>
            <person name="Richard D."/>
        </authorList>
    </citation>
    <scope>NUCLEOTIDE SEQUENCE</scope>
    <source>
        <strain evidence="2">JP541</strain>
    </source>
</reference>
<feature type="non-terminal residue" evidence="2">
    <location>
        <position position="1"/>
    </location>
</feature>
<evidence type="ECO:0000259" key="1">
    <source>
        <dbReference type="Pfam" id="PF09989"/>
    </source>
</evidence>
<dbReference type="PANTHER" id="PTHR32329">
    <property type="entry name" value="BIFUNCTIONAL PROTEIN [INCLUDES 2-HYDROXYACYL-COA DEHYDRATASE (N-TER) AND ITS ACTIVATOR DOMAIN (C_TERM)-RELATED"/>
    <property type="match status" value="1"/>
</dbReference>
<protein>
    <recommendedName>
        <fullName evidence="1">DUF2229 domain-containing protein</fullName>
    </recommendedName>
</protein>
<accession>A0A8I0HD72</accession>
<dbReference type="Pfam" id="PF09989">
    <property type="entry name" value="DUF2229"/>
    <property type="match status" value="1"/>
</dbReference>
<dbReference type="AlphaFoldDB" id="A0A8I0HD72"/>
<comment type="caution">
    <text evidence="2">The sequence shown here is derived from an EMBL/GenBank/DDBJ whole genome shotgun (WGS) entry which is preliminary data.</text>
</comment>
<dbReference type="Proteomes" id="UP000653002">
    <property type="component" value="Unassembled WGS sequence"/>
</dbReference>
<name>A0A8I0HD72_XANCI</name>
<dbReference type="InterPro" id="IPR018709">
    <property type="entry name" value="CoA_activase_DUF2229"/>
</dbReference>